<evidence type="ECO:0000313" key="2">
    <source>
        <dbReference type="Proteomes" id="UP000578077"/>
    </source>
</evidence>
<keyword evidence="1" id="KW-0560">Oxidoreductase</keyword>
<dbReference type="Proteomes" id="UP000578077">
    <property type="component" value="Unassembled WGS sequence"/>
</dbReference>
<reference evidence="1 2" key="1">
    <citation type="submission" date="2020-08" db="EMBL/GenBank/DDBJ databases">
        <title>Sequencing the genomes of 1000 actinobacteria strains.</title>
        <authorList>
            <person name="Klenk H.-P."/>
        </authorList>
    </citation>
    <scope>NUCLEOTIDE SEQUENCE [LARGE SCALE GENOMIC DNA]</scope>
    <source>
        <strain evidence="1 2">DSM 44593</strain>
    </source>
</reference>
<proteinExistence type="predicted"/>
<sequence length="287" mass="30508">MCDAAIGCSIDHRSWSRSQIAMVEYNRHIHVLHEMKRLGAAIEHDGIPLTHDEINFLNASDARDACVAARQTHGIDGMTHLYQDLLRASDRMWKEVNANDGREAPVQFSTADFTVSCFHPRFELVRWRARMVGFHGGGAGRLGQVGGQSGQQLHGLGDVAVGGAQPHAEAGGEAGVGVPAAQVGQDEQGLAARAQEPPAGARLLAVLIQAGGQVAQGLAGHVDGGGVDKHAKPLVVTVLLGRKPIYRRLLAVRTPEGRLGAVTCTITLKTAQCGQGSFKFLKCLVRS</sequence>
<dbReference type="GO" id="GO:0051213">
    <property type="term" value="F:dioxygenase activity"/>
    <property type="evidence" value="ECO:0007669"/>
    <property type="project" value="UniProtKB-KW"/>
</dbReference>
<keyword evidence="1" id="KW-0456">Lyase</keyword>
<evidence type="ECO:0000313" key="1">
    <source>
        <dbReference type="EMBL" id="MBB5998344.1"/>
    </source>
</evidence>
<keyword evidence="1" id="KW-0223">Dioxygenase</keyword>
<keyword evidence="2" id="KW-1185">Reference proteome</keyword>
<dbReference type="GO" id="GO:0016829">
    <property type="term" value="F:lyase activity"/>
    <property type="evidence" value="ECO:0007669"/>
    <property type="project" value="UniProtKB-KW"/>
</dbReference>
<accession>A0A841E7A6</accession>
<protein>
    <submittedName>
        <fullName evidence="1">Catechol 2,3-dioxygenase-like lactoylglutathione lyase family enzyme</fullName>
    </submittedName>
</protein>
<name>A0A841E7A6_9ACTN</name>
<dbReference type="EMBL" id="JACHLY010000001">
    <property type="protein sequence ID" value="MBB5998344.1"/>
    <property type="molecule type" value="Genomic_DNA"/>
</dbReference>
<gene>
    <name evidence="1" type="ORF">HNR25_002095</name>
</gene>
<organism evidence="1 2">
    <name type="scientific">Streptomonospora salina</name>
    <dbReference type="NCBI Taxonomy" id="104205"/>
    <lineage>
        <taxon>Bacteria</taxon>
        <taxon>Bacillati</taxon>
        <taxon>Actinomycetota</taxon>
        <taxon>Actinomycetes</taxon>
        <taxon>Streptosporangiales</taxon>
        <taxon>Nocardiopsidaceae</taxon>
        <taxon>Streptomonospora</taxon>
    </lineage>
</organism>
<comment type="caution">
    <text evidence="1">The sequence shown here is derived from an EMBL/GenBank/DDBJ whole genome shotgun (WGS) entry which is preliminary data.</text>
</comment>
<dbReference type="AlphaFoldDB" id="A0A841E7A6"/>